<dbReference type="InterPro" id="IPR011908">
    <property type="entry name" value="LipoPS_heptosylTferase-I"/>
</dbReference>
<dbReference type="OrthoDB" id="9767552at2"/>
<dbReference type="Gene3D" id="3.40.50.2000">
    <property type="entry name" value="Glycogen Phosphorylase B"/>
    <property type="match status" value="2"/>
</dbReference>
<evidence type="ECO:0000256" key="2">
    <source>
        <dbReference type="ARBA" id="ARBA00004713"/>
    </source>
</evidence>
<dbReference type="InterPro" id="IPR002201">
    <property type="entry name" value="Glyco_trans_9"/>
</dbReference>
<dbReference type="CDD" id="cd03789">
    <property type="entry name" value="GT9_LPS_heptosyltransferase"/>
    <property type="match status" value="1"/>
</dbReference>
<evidence type="ECO:0000313" key="14">
    <source>
        <dbReference type="EMBL" id="TDG16066.1"/>
    </source>
</evidence>
<evidence type="ECO:0000256" key="7">
    <source>
        <dbReference type="ARBA" id="ARBA00022985"/>
    </source>
</evidence>
<dbReference type="PANTHER" id="PTHR30160">
    <property type="entry name" value="TETRAACYLDISACCHARIDE 4'-KINASE-RELATED"/>
    <property type="match status" value="1"/>
</dbReference>
<dbReference type="NCBIfam" id="TIGR02193">
    <property type="entry name" value="heptsyl_trn_I"/>
    <property type="match status" value="1"/>
</dbReference>
<dbReference type="PANTHER" id="PTHR30160:SF19">
    <property type="entry name" value="LIPOPOLYSACCHARIDE HEPTOSYLTRANSFERASE 1"/>
    <property type="match status" value="1"/>
</dbReference>
<keyword evidence="7" id="KW-0448">Lipopolysaccharide biosynthesis</keyword>
<dbReference type="AlphaFoldDB" id="A0A4R5LX41"/>
<sequence>MSSLGDVVHTLPALTDAAANVPGIRFDWVVEEAFAEIPAWHPAVDKVIPIALRRWRKHPLRDFTGPEWRDCRNQLRRSHYDAVIDAQGLLKSALVSRLVKAPVYGMDKHSARERLASAAYHHKIPVARDMHAVERTRTLFARALNYRLPASRGDYGVRDNLVRGKTTHTRGLLFFHGTARAEKLWPEDHWIELARLAGAADYPVWLPWGSEVEKARAERIAEGCESASVLPRLDLMGMAGLLLEVDGAVAVDTGLGHLAAALDVPTVSLYGPTSTRLVGAYGKNQVHIQSRLGADDTSDPLAMMSSITPGQVWSELQPLVAGGG</sequence>
<evidence type="ECO:0000256" key="10">
    <source>
        <dbReference type="ARBA" id="ARBA00044041"/>
    </source>
</evidence>
<dbReference type="InterPro" id="IPR051199">
    <property type="entry name" value="LPS_LOS_Heptosyltrfase"/>
</dbReference>
<dbReference type="EMBL" id="SMSE01000001">
    <property type="protein sequence ID" value="TDG16066.1"/>
    <property type="molecule type" value="Genomic_DNA"/>
</dbReference>
<evidence type="ECO:0000256" key="13">
    <source>
        <dbReference type="ARBA" id="ARBA00049201"/>
    </source>
</evidence>
<keyword evidence="5" id="KW-0328">Glycosyltransferase</keyword>
<reference evidence="14 15" key="1">
    <citation type="submission" date="2019-03" db="EMBL/GenBank/DDBJ databases">
        <title>Seongchinamella monodicae gen. nov., sp. nov., a novel member of the Gammaproteobacteria isolated from a tidal mudflat of beach.</title>
        <authorList>
            <person name="Yang H.G."/>
            <person name="Kang J.W."/>
            <person name="Lee S.D."/>
        </authorList>
    </citation>
    <scope>NUCLEOTIDE SEQUENCE [LARGE SCALE GENOMIC DNA]</scope>
    <source>
        <strain evidence="14 15">GH4-78</strain>
    </source>
</reference>
<protein>
    <recommendedName>
        <fullName evidence="11">Lipopolysaccharide heptosyltransferase 1</fullName>
        <ecNumber evidence="10">2.4.99.23</ecNumber>
    </recommendedName>
    <alternativeName>
        <fullName evidence="12">ADP-heptose:lipopolysaccharide heptosyltransferase I</fullName>
    </alternativeName>
</protein>
<dbReference type="GO" id="GO:0005829">
    <property type="term" value="C:cytosol"/>
    <property type="evidence" value="ECO:0007669"/>
    <property type="project" value="TreeGrafter"/>
</dbReference>
<comment type="pathway">
    <text evidence="2">Bacterial outer membrane biogenesis; LPS core biosynthesis.</text>
</comment>
<dbReference type="Pfam" id="PF01075">
    <property type="entry name" value="Glyco_transf_9"/>
    <property type="match status" value="1"/>
</dbReference>
<evidence type="ECO:0000256" key="9">
    <source>
        <dbReference type="ARBA" id="ARBA00043995"/>
    </source>
</evidence>
<comment type="caution">
    <text evidence="14">The sequence shown here is derived from an EMBL/GenBank/DDBJ whole genome shotgun (WGS) entry which is preliminary data.</text>
</comment>
<evidence type="ECO:0000256" key="6">
    <source>
        <dbReference type="ARBA" id="ARBA00022679"/>
    </source>
</evidence>
<keyword evidence="6 14" id="KW-0808">Transferase</keyword>
<evidence type="ECO:0000256" key="5">
    <source>
        <dbReference type="ARBA" id="ARBA00022676"/>
    </source>
</evidence>
<dbReference type="SUPFAM" id="SSF53756">
    <property type="entry name" value="UDP-Glycosyltransferase/glycogen phosphorylase"/>
    <property type="match status" value="1"/>
</dbReference>
<evidence type="ECO:0000256" key="4">
    <source>
        <dbReference type="ARBA" id="ARBA00022519"/>
    </source>
</evidence>
<comment type="similarity">
    <text evidence="9">Belongs to the glycosyltransferase 9 family.</text>
</comment>
<evidence type="ECO:0000256" key="1">
    <source>
        <dbReference type="ARBA" id="ARBA00004515"/>
    </source>
</evidence>
<evidence type="ECO:0000256" key="3">
    <source>
        <dbReference type="ARBA" id="ARBA00022475"/>
    </source>
</evidence>
<comment type="catalytic activity">
    <reaction evidence="13">
        <text>an alpha-Kdo-(2-&gt;4)-alpha-Kdo-(2-&gt;6)-lipid A + ADP-L-glycero-beta-D-manno-heptose = an L-alpha-D-Hep-(1-&gt;5)-[alpha-Kdo-(2-&gt;4)]-alpha-Kdo-(2-&gt;6)-lipid A + ADP + H(+)</text>
        <dbReference type="Rhea" id="RHEA:74067"/>
        <dbReference type="ChEBI" id="CHEBI:15378"/>
        <dbReference type="ChEBI" id="CHEBI:61506"/>
        <dbReference type="ChEBI" id="CHEBI:176431"/>
        <dbReference type="ChEBI" id="CHEBI:193068"/>
        <dbReference type="ChEBI" id="CHEBI:456216"/>
        <dbReference type="EC" id="2.4.99.23"/>
    </reaction>
</comment>
<keyword evidence="8" id="KW-0472">Membrane</keyword>
<comment type="subcellular location">
    <subcellularLocation>
        <location evidence="1">Cell inner membrane</location>
        <topology evidence="1">Peripheral membrane protein</topology>
        <orientation evidence="1">Cytoplasmic side</orientation>
    </subcellularLocation>
</comment>
<evidence type="ECO:0000313" key="15">
    <source>
        <dbReference type="Proteomes" id="UP000295554"/>
    </source>
</evidence>
<organism evidence="14 15">
    <name type="scientific">Seongchinamella unica</name>
    <dbReference type="NCBI Taxonomy" id="2547392"/>
    <lineage>
        <taxon>Bacteria</taxon>
        <taxon>Pseudomonadati</taxon>
        <taxon>Pseudomonadota</taxon>
        <taxon>Gammaproteobacteria</taxon>
        <taxon>Cellvibrionales</taxon>
        <taxon>Halieaceae</taxon>
        <taxon>Seongchinamella</taxon>
    </lineage>
</organism>
<evidence type="ECO:0000256" key="8">
    <source>
        <dbReference type="ARBA" id="ARBA00023136"/>
    </source>
</evidence>
<accession>A0A4R5LX41</accession>
<dbReference type="GO" id="GO:0008713">
    <property type="term" value="F:ADP-heptose-lipopolysaccharide heptosyltransferase activity"/>
    <property type="evidence" value="ECO:0007669"/>
    <property type="project" value="TreeGrafter"/>
</dbReference>
<keyword evidence="15" id="KW-1185">Reference proteome</keyword>
<gene>
    <name evidence="14" type="primary">waaC</name>
    <name evidence="14" type="ORF">E2F43_06320</name>
</gene>
<evidence type="ECO:0000256" key="11">
    <source>
        <dbReference type="ARBA" id="ARBA00044190"/>
    </source>
</evidence>
<dbReference type="EC" id="2.4.99.23" evidence="10"/>
<proteinExistence type="inferred from homology"/>
<dbReference type="GO" id="GO:0009244">
    <property type="term" value="P:lipopolysaccharide core region biosynthetic process"/>
    <property type="evidence" value="ECO:0007669"/>
    <property type="project" value="InterPro"/>
</dbReference>
<keyword evidence="4" id="KW-0997">Cell inner membrane</keyword>
<dbReference type="Proteomes" id="UP000295554">
    <property type="component" value="Unassembled WGS sequence"/>
</dbReference>
<keyword evidence="3" id="KW-1003">Cell membrane</keyword>
<dbReference type="GO" id="GO:0005886">
    <property type="term" value="C:plasma membrane"/>
    <property type="evidence" value="ECO:0007669"/>
    <property type="project" value="UniProtKB-SubCell"/>
</dbReference>
<name>A0A4R5LX41_9GAMM</name>
<evidence type="ECO:0000256" key="12">
    <source>
        <dbReference type="ARBA" id="ARBA00044330"/>
    </source>
</evidence>